<reference evidence="3 4" key="1">
    <citation type="submission" date="2014-04" db="EMBL/GenBank/DDBJ databases">
        <title>Evolutionary Origins and Diversification of the Mycorrhizal Mutualists.</title>
        <authorList>
            <consortium name="DOE Joint Genome Institute"/>
            <consortium name="Mycorrhizal Genomics Consortium"/>
            <person name="Kohler A."/>
            <person name="Kuo A."/>
            <person name="Nagy L.G."/>
            <person name="Floudas D."/>
            <person name="Copeland A."/>
            <person name="Barry K.W."/>
            <person name="Cichocki N."/>
            <person name="Veneault-Fourrey C."/>
            <person name="LaButti K."/>
            <person name="Lindquist E.A."/>
            <person name="Lipzen A."/>
            <person name="Lundell T."/>
            <person name="Morin E."/>
            <person name="Murat C."/>
            <person name="Riley R."/>
            <person name="Ohm R."/>
            <person name="Sun H."/>
            <person name="Tunlid A."/>
            <person name="Henrissat B."/>
            <person name="Grigoriev I.V."/>
            <person name="Hibbett D.S."/>
            <person name="Martin F."/>
        </authorList>
    </citation>
    <scope>NUCLEOTIDE SEQUENCE [LARGE SCALE GENOMIC DNA]</scope>
    <source>
        <strain evidence="3 4">Koide BX008</strain>
    </source>
</reference>
<dbReference type="Proteomes" id="UP000054549">
    <property type="component" value="Unassembled WGS sequence"/>
</dbReference>
<feature type="domain" description="Nitrogen regulatory protein areA GATA-like" evidence="2">
    <location>
        <begin position="29"/>
        <end position="56"/>
    </location>
</feature>
<evidence type="ECO:0000256" key="1">
    <source>
        <dbReference type="SAM" id="MobiDB-lite"/>
    </source>
</evidence>
<dbReference type="PANTHER" id="PTHR28014">
    <property type="entry name" value="NEGATIVE REGULATOR OF RAS-CAMP PATHWAY"/>
    <property type="match status" value="1"/>
</dbReference>
<evidence type="ECO:0000259" key="2">
    <source>
        <dbReference type="Pfam" id="PF08550"/>
    </source>
</evidence>
<name>A0A0C2TBI0_AMAMK</name>
<sequence>MLVSFPSPVLFVAVDVVRDLDEYEALPGLWTLFTKCKGSLKDGRRLENISWRLWYREMMAASPERHKCALVYDSEKHAIEGGKSEDNAYRPPTPEEGVIDPESSHLSSSQPPHPPGMFYDASFNHRTILNHSTARFFDPDAASPPVGEVYSRSSAVFGLFKKNEAY</sequence>
<dbReference type="OrthoDB" id="515401at2759"/>
<dbReference type="InParanoid" id="A0A0C2TBI0"/>
<keyword evidence="4" id="KW-1185">Reference proteome</keyword>
<dbReference type="Pfam" id="PF08550">
    <property type="entry name" value="GATA_AreA"/>
    <property type="match status" value="1"/>
</dbReference>
<protein>
    <recommendedName>
        <fullName evidence="2">Nitrogen regulatory protein areA GATA-like domain-containing protein</fullName>
    </recommendedName>
</protein>
<dbReference type="GO" id="GO:0000122">
    <property type="term" value="P:negative regulation of transcription by RNA polymerase II"/>
    <property type="evidence" value="ECO:0007669"/>
    <property type="project" value="TreeGrafter"/>
</dbReference>
<organism evidence="3 4">
    <name type="scientific">Amanita muscaria (strain Koide BX008)</name>
    <dbReference type="NCBI Taxonomy" id="946122"/>
    <lineage>
        <taxon>Eukaryota</taxon>
        <taxon>Fungi</taxon>
        <taxon>Dikarya</taxon>
        <taxon>Basidiomycota</taxon>
        <taxon>Agaricomycotina</taxon>
        <taxon>Agaricomycetes</taxon>
        <taxon>Agaricomycetidae</taxon>
        <taxon>Agaricales</taxon>
        <taxon>Pluteineae</taxon>
        <taxon>Amanitaceae</taxon>
        <taxon>Amanita</taxon>
    </lineage>
</organism>
<proteinExistence type="predicted"/>
<dbReference type="GO" id="GO:0031930">
    <property type="term" value="P:mitochondria-nucleus signaling pathway"/>
    <property type="evidence" value="ECO:0007669"/>
    <property type="project" value="TreeGrafter"/>
</dbReference>
<dbReference type="EMBL" id="KN818253">
    <property type="protein sequence ID" value="KIL64059.1"/>
    <property type="molecule type" value="Genomic_DNA"/>
</dbReference>
<dbReference type="HOGENOM" id="CLU_1602272_0_0_1"/>
<feature type="region of interest" description="Disordered" evidence="1">
    <location>
        <begin position="81"/>
        <end position="111"/>
    </location>
</feature>
<gene>
    <name evidence="3" type="ORF">M378DRAFT_78879</name>
</gene>
<evidence type="ECO:0000313" key="3">
    <source>
        <dbReference type="EMBL" id="KIL64059.1"/>
    </source>
</evidence>
<dbReference type="GO" id="GO:0006808">
    <property type="term" value="P:regulation of nitrogen utilization"/>
    <property type="evidence" value="ECO:0007669"/>
    <property type="project" value="TreeGrafter"/>
</dbReference>
<evidence type="ECO:0000313" key="4">
    <source>
        <dbReference type="Proteomes" id="UP000054549"/>
    </source>
</evidence>
<accession>A0A0C2TBI0</accession>
<dbReference type="GO" id="GO:0005737">
    <property type="term" value="C:cytoplasm"/>
    <property type="evidence" value="ECO:0007669"/>
    <property type="project" value="TreeGrafter"/>
</dbReference>
<dbReference type="STRING" id="946122.A0A0C2TBI0"/>
<dbReference type="AlphaFoldDB" id="A0A0C2TBI0"/>
<dbReference type="InterPro" id="IPR013860">
    <property type="entry name" value="AreA_GATA"/>
</dbReference>
<dbReference type="PANTHER" id="PTHR28014:SF1">
    <property type="entry name" value="NEGATIVE REGULATOR OF RAS-CAMP PATHWAY"/>
    <property type="match status" value="1"/>
</dbReference>
<dbReference type="InterPro" id="IPR053043">
    <property type="entry name" value="Ras-cAMP_regulatory"/>
</dbReference>